<name>A0A915JY14_ROMCU</name>
<dbReference type="WBParaSite" id="nRc.2.0.1.t31232-RA">
    <property type="protein sequence ID" value="nRc.2.0.1.t31232-RA"/>
    <property type="gene ID" value="nRc.2.0.1.g31232"/>
</dbReference>
<protein>
    <submittedName>
        <fullName evidence="2">Uncharacterized protein</fullName>
    </submittedName>
</protein>
<keyword evidence="1" id="KW-1185">Reference proteome</keyword>
<accession>A0A915JY14</accession>
<evidence type="ECO:0000313" key="2">
    <source>
        <dbReference type="WBParaSite" id="nRc.2.0.1.t31232-RA"/>
    </source>
</evidence>
<dbReference type="AlphaFoldDB" id="A0A915JY14"/>
<proteinExistence type="predicted"/>
<reference evidence="2" key="1">
    <citation type="submission" date="2022-11" db="UniProtKB">
        <authorList>
            <consortium name="WormBaseParasite"/>
        </authorList>
    </citation>
    <scope>IDENTIFICATION</scope>
</reference>
<organism evidence="1 2">
    <name type="scientific">Romanomermis culicivorax</name>
    <name type="common">Nematode worm</name>
    <dbReference type="NCBI Taxonomy" id="13658"/>
    <lineage>
        <taxon>Eukaryota</taxon>
        <taxon>Metazoa</taxon>
        <taxon>Ecdysozoa</taxon>
        <taxon>Nematoda</taxon>
        <taxon>Enoplea</taxon>
        <taxon>Dorylaimia</taxon>
        <taxon>Mermithida</taxon>
        <taxon>Mermithoidea</taxon>
        <taxon>Mermithidae</taxon>
        <taxon>Romanomermis</taxon>
    </lineage>
</organism>
<evidence type="ECO:0000313" key="1">
    <source>
        <dbReference type="Proteomes" id="UP000887565"/>
    </source>
</evidence>
<dbReference type="Proteomes" id="UP000887565">
    <property type="component" value="Unplaced"/>
</dbReference>
<sequence>MADILFTNVVAVDTLFFDNDVRFLSHFNNWSVYHSPYMGTVRLFAITRSWIVALTTIFDAASDGQEATNIPLLPQRLEQTPDGIHVCPDVEGDFLLSDAGMNVATPPKIQCRQAAVIQKR</sequence>